<name>A0AB34ISZ1_PRYPA</name>
<dbReference type="SUPFAM" id="SSF48371">
    <property type="entry name" value="ARM repeat"/>
    <property type="match status" value="1"/>
</dbReference>
<dbReference type="InterPro" id="IPR016024">
    <property type="entry name" value="ARM-type_fold"/>
</dbReference>
<dbReference type="AlphaFoldDB" id="A0AB34ISZ1"/>
<sequence>MGSSRPPLLAEHLLILHGRLSQLLAQEEWEEAALLGERALHLSSSLDPIDSDGCAALAFVCAAVAKLGMAASGVRLRDAVARVVATERDAVAMRSALDALHTLVRGQREEFFASVPAEQLCLAFFEAVPLDEESAPAVFRHPRLAVVVQSGLGSADQAVRARVLALLGKLLLLSPLKLSPALVPLLSKAVLHEDLPLQSLCLAALADATFLLASSPAPPPPSSPLPSLLELMYTFLYAPAPSLQQLALLGLAKLALHPQCAEPGSALAAEVDVEGVVAELAYRYTEEAAAEDEARLMPTFCLLFESLAAARLTLLSNSVIWICLGAAEDCVASGVELSPTSLRANGRMQAHTQSWRVSGGHVAWGWLEPGMGTECVVASSCVHRVLCLRFLLSLLPTGASGEVVSAVRLNLHAEHRVALDDGCVAKWIGVDA</sequence>
<dbReference type="EMBL" id="JBGBPQ010000018">
    <property type="protein sequence ID" value="KAL1506942.1"/>
    <property type="molecule type" value="Genomic_DNA"/>
</dbReference>
<keyword evidence="2" id="KW-1185">Reference proteome</keyword>
<proteinExistence type="predicted"/>
<reference evidence="1 2" key="1">
    <citation type="journal article" date="2024" name="Science">
        <title>Giant polyketide synthase enzymes in the biosynthesis of giant marine polyether toxins.</title>
        <authorList>
            <person name="Fallon T.R."/>
            <person name="Shende V.V."/>
            <person name="Wierzbicki I.H."/>
            <person name="Pendleton A.L."/>
            <person name="Watervoot N.F."/>
            <person name="Auber R.P."/>
            <person name="Gonzalez D.J."/>
            <person name="Wisecaver J.H."/>
            <person name="Moore B.S."/>
        </authorList>
    </citation>
    <scope>NUCLEOTIDE SEQUENCE [LARGE SCALE GENOMIC DNA]</scope>
    <source>
        <strain evidence="1 2">12B1</strain>
    </source>
</reference>
<evidence type="ECO:0000313" key="2">
    <source>
        <dbReference type="Proteomes" id="UP001515480"/>
    </source>
</evidence>
<organism evidence="1 2">
    <name type="scientific">Prymnesium parvum</name>
    <name type="common">Toxic golden alga</name>
    <dbReference type="NCBI Taxonomy" id="97485"/>
    <lineage>
        <taxon>Eukaryota</taxon>
        <taxon>Haptista</taxon>
        <taxon>Haptophyta</taxon>
        <taxon>Prymnesiophyceae</taxon>
        <taxon>Prymnesiales</taxon>
        <taxon>Prymnesiaceae</taxon>
        <taxon>Prymnesium</taxon>
    </lineage>
</organism>
<comment type="caution">
    <text evidence="1">The sequence shown here is derived from an EMBL/GenBank/DDBJ whole genome shotgun (WGS) entry which is preliminary data.</text>
</comment>
<evidence type="ECO:0000313" key="1">
    <source>
        <dbReference type="EMBL" id="KAL1506942.1"/>
    </source>
</evidence>
<protein>
    <submittedName>
        <fullName evidence="1">Uncharacterized protein</fullName>
    </submittedName>
</protein>
<dbReference type="Proteomes" id="UP001515480">
    <property type="component" value="Unassembled WGS sequence"/>
</dbReference>
<gene>
    <name evidence="1" type="ORF">AB1Y20_007806</name>
</gene>
<accession>A0AB34ISZ1</accession>